<proteinExistence type="predicted"/>
<evidence type="ECO:0000313" key="1">
    <source>
        <dbReference type="EMBL" id="KAJ8886414.1"/>
    </source>
</evidence>
<comment type="caution">
    <text evidence="1">The sequence shown here is derived from an EMBL/GenBank/DDBJ whole genome shotgun (WGS) entry which is preliminary data.</text>
</comment>
<dbReference type="Proteomes" id="UP001159363">
    <property type="component" value="Chromosome X"/>
</dbReference>
<protein>
    <submittedName>
        <fullName evidence="1">Uncharacterized protein</fullName>
    </submittedName>
</protein>
<organism evidence="1 2">
    <name type="scientific">Dryococelus australis</name>
    <dbReference type="NCBI Taxonomy" id="614101"/>
    <lineage>
        <taxon>Eukaryota</taxon>
        <taxon>Metazoa</taxon>
        <taxon>Ecdysozoa</taxon>
        <taxon>Arthropoda</taxon>
        <taxon>Hexapoda</taxon>
        <taxon>Insecta</taxon>
        <taxon>Pterygota</taxon>
        <taxon>Neoptera</taxon>
        <taxon>Polyneoptera</taxon>
        <taxon>Phasmatodea</taxon>
        <taxon>Verophasmatodea</taxon>
        <taxon>Anareolatae</taxon>
        <taxon>Phasmatidae</taxon>
        <taxon>Eurycanthinae</taxon>
        <taxon>Dryococelus</taxon>
    </lineage>
</organism>
<gene>
    <name evidence="1" type="ORF">PR048_012625</name>
</gene>
<keyword evidence="2" id="KW-1185">Reference proteome</keyword>
<dbReference type="EMBL" id="JARBHB010000004">
    <property type="protein sequence ID" value="KAJ8886414.1"/>
    <property type="molecule type" value="Genomic_DNA"/>
</dbReference>
<sequence>MALAEEPRDLCRVYHKLLELFWQDEEIPLKLTGKSTTSAIEVGKGQCVYRLLRDLHRHMLHTLAPGVTCSSLNPYNDASDRGKRRECRNWSSRHQGCDIVRGAASNGECNTCESSCTLSARRVRMKEKTFKQRSMFKLAAMQVLILCLQKVGSLQNPQLPIIQHTTATVSTLVPRVKLNTNLHSVQPMVKNVPNVAF</sequence>
<reference evidence="1 2" key="1">
    <citation type="submission" date="2023-02" db="EMBL/GenBank/DDBJ databases">
        <title>LHISI_Scaffold_Assembly.</title>
        <authorList>
            <person name="Stuart O.P."/>
            <person name="Cleave R."/>
            <person name="Magrath M.J.L."/>
            <person name="Mikheyev A.S."/>
        </authorList>
    </citation>
    <scope>NUCLEOTIDE SEQUENCE [LARGE SCALE GENOMIC DNA]</scope>
    <source>
        <strain evidence="1">Daus_M_001</strain>
        <tissue evidence="1">Leg muscle</tissue>
    </source>
</reference>
<evidence type="ECO:0000313" key="2">
    <source>
        <dbReference type="Proteomes" id="UP001159363"/>
    </source>
</evidence>
<name>A0ABQ9HPX6_9NEOP</name>
<accession>A0ABQ9HPX6</accession>